<keyword evidence="2" id="KW-0472">Membrane</keyword>
<organism evidence="3">
    <name type="scientific">Papilio xuthus</name>
    <name type="common">Asian swallowtail butterfly</name>
    <dbReference type="NCBI Taxonomy" id="66420"/>
    <lineage>
        <taxon>Eukaryota</taxon>
        <taxon>Metazoa</taxon>
        <taxon>Ecdysozoa</taxon>
        <taxon>Arthropoda</taxon>
        <taxon>Hexapoda</taxon>
        <taxon>Insecta</taxon>
        <taxon>Pterygota</taxon>
        <taxon>Neoptera</taxon>
        <taxon>Endopterygota</taxon>
        <taxon>Lepidoptera</taxon>
        <taxon>Glossata</taxon>
        <taxon>Ditrysia</taxon>
        <taxon>Papilionoidea</taxon>
        <taxon>Papilionidae</taxon>
        <taxon>Papilioninae</taxon>
        <taxon>Papilio</taxon>
    </lineage>
</organism>
<evidence type="ECO:0000256" key="2">
    <source>
        <dbReference type="SAM" id="Phobius"/>
    </source>
</evidence>
<dbReference type="RefSeq" id="XP_013182193.1">
    <property type="nucleotide sequence ID" value="XM_013326739.1"/>
</dbReference>
<keyword evidence="2" id="KW-1133">Transmembrane helix</keyword>
<feature type="compositionally biased region" description="Basic and acidic residues" evidence="1">
    <location>
        <begin position="43"/>
        <end position="53"/>
    </location>
</feature>
<protein>
    <submittedName>
        <fullName evidence="3">Uncharacterized protein LOC106128378</fullName>
    </submittedName>
</protein>
<reference evidence="3" key="1">
    <citation type="submission" date="2025-08" db="UniProtKB">
        <authorList>
            <consortium name="RefSeq"/>
        </authorList>
    </citation>
    <scope>IDENTIFICATION</scope>
</reference>
<dbReference type="AlphaFoldDB" id="A0AAJ7ELF0"/>
<feature type="transmembrane region" description="Helical" evidence="2">
    <location>
        <begin position="87"/>
        <end position="107"/>
    </location>
</feature>
<dbReference type="Proteomes" id="UP000694872">
    <property type="component" value="Unplaced"/>
</dbReference>
<evidence type="ECO:0000256" key="1">
    <source>
        <dbReference type="SAM" id="MobiDB-lite"/>
    </source>
</evidence>
<keyword evidence="2" id="KW-0812">Transmembrane</keyword>
<sequence length="116" mass="12422">MKASCFRLNRSAGAGAGMTSRGKVAGRGQFGAFDVAWSIEKSGKDRATARPEHGSGSVRRGVSDAAHGNAAAVLSVDDRCRPLSSHLCFALELLLMSIFLDLTRFLLIRDMSTLCY</sequence>
<name>A0AAJ7ELF0_PAPXU</name>
<evidence type="ECO:0000313" key="3">
    <source>
        <dbReference type="RefSeq" id="XP_013182193.1"/>
    </source>
</evidence>
<feature type="region of interest" description="Disordered" evidence="1">
    <location>
        <begin position="43"/>
        <end position="62"/>
    </location>
</feature>
<proteinExistence type="predicted"/>
<gene>
    <name evidence="3" type="primary">LOC106128378</name>
</gene>
<dbReference type="GeneID" id="106128378"/>
<dbReference type="KEGG" id="pxu:106128378"/>
<accession>A0AAJ7ELF0</accession>